<name>A0ABD3MZD5_9STRA</name>
<keyword evidence="2" id="KW-0472">Membrane</keyword>
<sequence>MAALFRPLGIYLFAGTAFHAQLQMNNHLIQMTELATASSALSLSADEQLESSFALQEKAATNAEEGLELQAQSVEEELDAAKMEMESASELALSEEYAAEAEAFHEHSAVEASESTAFHSSAKELQLQSSELQIEAESNLAASAVNEEMSVKDMAESVKAGEVATAAEEKGAEYEAFALQKEGQSVKDGEALLKTETGAMEDVEVMAACAPVPGLNFICEAIGSIVEVGYQSVAAIEGAKAGIETIQGVTATQKGRAEMVLAMRAHEEEARLAIEAEQLQIKADEESAIASKEQAQSKVMNAEANEAELAGNEKAHQSEEDETMAEIDKKLAMEHKLVAARDEAIATEEGELAISSQMKSEEMLFESASEEFESMADREVAESEMTEADRLLKQSVEHGVLSLGFALQAVLAAGLVVYGVVMRGMTGLTNIWNNRREYPFFLIAMHSLERLCDVLMHFGIVVGSILSMPKLLTNFSDAAVHSKVRGLIILAVLAGGIESLLIHATYTMISCRIEGRSVGSTVAMTIKAFFSSAAHLVPAVIMELLMIVVICGQGFFGKVLHMNPAWIWFGLVFLLVLKLIMTHVRPELNVNPNNVGEYEALQPGDVHLNIMEYGAIEDVGQHDHVENMSCTSALIKTVCTYFERLRRWSDLLVLIIMVALLWHCWPAHTVLDPFIKQFEGVVTDWVPLPYLVVATIAVAIIFHVLFVY</sequence>
<feature type="transmembrane region" description="Helical" evidence="2">
    <location>
        <begin position="651"/>
        <end position="668"/>
    </location>
</feature>
<evidence type="ECO:0000256" key="1">
    <source>
        <dbReference type="SAM" id="Coils"/>
    </source>
</evidence>
<feature type="transmembrane region" description="Helical" evidence="2">
    <location>
        <begin position="529"/>
        <end position="556"/>
    </location>
</feature>
<protein>
    <submittedName>
        <fullName evidence="3">Uncharacterized protein</fullName>
    </submittedName>
</protein>
<dbReference type="Proteomes" id="UP001530293">
    <property type="component" value="Unassembled WGS sequence"/>
</dbReference>
<keyword evidence="1" id="KW-0175">Coiled coil</keyword>
<evidence type="ECO:0000313" key="4">
    <source>
        <dbReference type="Proteomes" id="UP001530293"/>
    </source>
</evidence>
<keyword evidence="2" id="KW-0812">Transmembrane</keyword>
<feature type="transmembrane region" description="Helical" evidence="2">
    <location>
        <begin position="562"/>
        <end position="581"/>
    </location>
</feature>
<feature type="transmembrane region" description="Helical" evidence="2">
    <location>
        <begin position="486"/>
        <end position="509"/>
    </location>
</feature>
<accession>A0ABD3MZD5</accession>
<feature type="transmembrane region" description="Helical" evidence="2">
    <location>
        <begin position="441"/>
        <end position="466"/>
    </location>
</feature>
<dbReference type="AlphaFoldDB" id="A0ABD3MZD5"/>
<organism evidence="3 4">
    <name type="scientific">Discostella pseudostelligera</name>
    <dbReference type="NCBI Taxonomy" id="259834"/>
    <lineage>
        <taxon>Eukaryota</taxon>
        <taxon>Sar</taxon>
        <taxon>Stramenopiles</taxon>
        <taxon>Ochrophyta</taxon>
        <taxon>Bacillariophyta</taxon>
        <taxon>Coscinodiscophyceae</taxon>
        <taxon>Thalassiosirophycidae</taxon>
        <taxon>Stephanodiscales</taxon>
        <taxon>Stephanodiscaceae</taxon>
        <taxon>Discostella</taxon>
    </lineage>
</organism>
<feature type="transmembrane region" description="Helical" evidence="2">
    <location>
        <begin position="400"/>
        <end position="421"/>
    </location>
</feature>
<feature type="coiled-coil region" evidence="1">
    <location>
        <begin position="57"/>
        <end position="91"/>
    </location>
</feature>
<proteinExistence type="predicted"/>
<keyword evidence="4" id="KW-1185">Reference proteome</keyword>
<keyword evidence="2" id="KW-1133">Transmembrane helix</keyword>
<dbReference type="EMBL" id="JALLBG020000062">
    <property type="protein sequence ID" value="KAL3768737.1"/>
    <property type="molecule type" value="Genomic_DNA"/>
</dbReference>
<evidence type="ECO:0000313" key="3">
    <source>
        <dbReference type="EMBL" id="KAL3768737.1"/>
    </source>
</evidence>
<reference evidence="3 4" key="1">
    <citation type="submission" date="2024-10" db="EMBL/GenBank/DDBJ databases">
        <title>Updated reference genomes for cyclostephanoid diatoms.</title>
        <authorList>
            <person name="Roberts W.R."/>
            <person name="Alverson A.J."/>
        </authorList>
    </citation>
    <scope>NUCLEOTIDE SEQUENCE [LARGE SCALE GENOMIC DNA]</scope>
    <source>
        <strain evidence="3 4">AJA232-27</strain>
    </source>
</reference>
<comment type="caution">
    <text evidence="3">The sequence shown here is derived from an EMBL/GenBank/DDBJ whole genome shotgun (WGS) entry which is preliminary data.</text>
</comment>
<evidence type="ECO:0000256" key="2">
    <source>
        <dbReference type="SAM" id="Phobius"/>
    </source>
</evidence>
<feature type="transmembrane region" description="Helical" evidence="2">
    <location>
        <begin position="688"/>
        <end position="707"/>
    </location>
</feature>
<gene>
    <name evidence="3" type="ORF">ACHAWU_006838</name>
</gene>